<evidence type="ECO:0000313" key="3">
    <source>
        <dbReference type="EMBL" id="KUK86092.1"/>
    </source>
</evidence>
<comment type="caution">
    <text evidence="3">The sequence shown here is derived from an EMBL/GenBank/DDBJ whole genome shotgun (WGS) entry which is preliminary data.</text>
</comment>
<evidence type="ECO:0000259" key="2">
    <source>
        <dbReference type="Pfam" id="PF06808"/>
    </source>
</evidence>
<evidence type="ECO:0000256" key="1">
    <source>
        <dbReference type="SAM" id="Phobius"/>
    </source>
</evidence>
<dbReference type="AlphaFoldDB" id="A0A117M5X2"/>
<feature type="transmembrane region" description="Helical" evidence="1">
    <location>
        <begin position="398"/>
        <end position="422"/>
    </location>
</feature>
<feature type="transmembrane region" description="Helical" evidence="1">
    <location>
        <begin position="98"/>
        <end position="117"/>
    </location>
</feature>
<dbReference type="InterPro" id="IPR021814">
    <property type="entry name" value="DUF3394"/>
</dbReference>
<keyword evidence="1" id="KW-0812">Transmembrane</keyword>
<dbReference type="InterPro" id="IPR011853">
    <property type="entry name" value="TRAP_DctM-Dct_fused"/>
</dbReference>
<feature type="transmembrane region" description="Helical" evidence="1">
    <location>
        <begin position="517"/>
        <end position="534"/>
    </location>
</feature>
<keyword evidence="1" id="KW-0472">Membrane</keyword>
<dbReference type="EMBL" id="LGGX01000029">
    <property type="protein sequence ID" value="KUK86092.1"/>
    <property type="molecule type" value="Genomic_DNA"/>
</dbReference>
<proteinExistence type="predicted"/>
<dbReference type="PANTHER" id="PTHR43849">
    <property type="entry name" value="BLL3936 PROTEIN"/>
    <property type="match status" value="1"/>
</dbReference>
<protein>
    <submittedName>
        <fullName evidence="3">TRAP transporter, 4TM/12TM fusion protein</fullName>
    </submittedName>
</protein>
<feature type="transmembrane region" description="Helical" evidence="1">
    <location>
        <begin position="20"/>
        <end position="41"/>
    </location>
</feature>
<dbReference type="InterPro" id="IPR010656">
    <property type="entry name" value="DctM"/>
</dbReference>
<feature type="transmembrane region" description="Helical" evidence="1">
    <location>
        <begin position="169"/>
        <end position="192"/>
    </location>
</feature>
<feature type="transmembrane region" description="Helical" evidence="1">
    <location>
        <begin position="71"/>
        <end position="92"/>
    </location>
</feature>
<feature type="transmembrane region" description="Helical" evidence="1">
    <location>
        <begin position="554"/>
        <end position="572"/>
    </location>
</feature>
<name>A0A117M5X2_UNCT6</name>
<feature type="transmembrane region" description="Helical" evidence="1">
    <location>
        <begin position="124"/>
        <end position="149"/>
    </location>
</feature>
<feature type="transmembrane region" description="Helical" evidence="1">
    <location>
        <begin position="335"/>
        <end position="354"/>
    </location>
</feature>
<sequence>MGESNVEKKDHKMNLLLSKYTQIMAILMSIFHLYTAATIPFDVYVQRPVHLMFVFSIIFLLHPWNKKKIGWIDILLTILGMLSCIYVFINYVSISMQSGLSIGIQYLIGIMAVLLILEGCRRAVGMALPILAIIFILYARFGGYIPGIWGHRGLSIERIFGFLYLTSDGIWSIPLGVSATTVVMFVIFGQFLSEAGVGEFFMEFSQAIASRMIGGRAQVAVISSALFGTVSGSSTANVATTGSFTIPLMKSSGYKPEFAGAVEAVASTGGQIMPPVMGAGAFIMAEMLGMRYFAICKAAIIPAILYFTSVFLCVRFRTLLMGFKMEKSSVNLKKVFLKNGYLILPLLVIIYYIVQGYSPMRAAFYGVISTVIVSFINKEIRKNPKIFLKALEYGAKNTIGVAIACACAGIVLGIVSMTGLGIKMTTVILAMSGGKIFYALLLAMIGSIILGMGLPTAVAYIIAAIVACPALIELGLLPLAAHMFVFYFAILGTITPPVCLSVYVASGIAQSNWLKTAYYAILMALPGFIIPYVFINDHSVLMIGTPSHILRTSITAFIGIFALAPAMMGYFLTRINFLERILLMIAGILLIFPNFKISLIGVIILISVYFYQRFKKREEIRQFSESKA</sequence>
<dbReference type="NCBIfam" id="TIGR02123">
    <property type="entry name" value="TRAP_fused"/>
    <property type="match status" value="1"/>
</dbReference>
<feature type="transmembrane region" description="Helical" evidence="1">
    <location>
        <begin position="484"/>
        <end position="505"/>
    </location>
</feature>
<feature type="transmembrane region" description="Helical" evidence="1">
    <location>
        <begin position="292"/>
        <end position="314"/>
    </location>
</feature>
<organism evidence="3 4">
    <name type="scientific">candidate division TA06 bacterium 34_109</name>
    <dbReference type="NCBI Taxonomy" id="1635277"/>
    <lineage>
        <taxon>Bacteria</taxon>
        <taxon>Bacteria division TA06</taxon>
    </lineage>
</organism>
<dbReference type="Pfam" id="PF06808">
    <property type="entry name" value="DctM"/>
    <property type="match status" value="1"/>
</dbReference>
<keyword evidence="1" id="KW-1133">Transmembrane helix</keyword>
<dbReference type="PANTHER" id="PTHR43849:SF2">
    <property type="entry name" value="BLL3936 PROTEIN"/>
    <property type="match status" value="1"/>
</dbReference>
<evidence type="ECO:0000313" key="4">
    <source>
        <dbReference type="Proteomes" id="UP000053467"/>
    </source>
</evidence>
<accession>A0A117M5X2</accession>
<feature type="domain" description="TRAP C4-dicarboxylate transport system permease DctM subunit" evidence="2">
    <location>
        <begin position="112"/>
        <end position="529"/>
    </location>
</feature>
<dbReference type="Proteomes" id="UP000053467">
    <property type="component" value="Unassembled WGS sequence"/>
</dbReference>
<dbReference type="Pfam" id="PF11874">
    <property type="entry name" value="DUF3394"/>
    <property type="match status" value="1"/>
</dbReference>
<feature type="transmembrane region" description="Helical" evidence="1">
    <location>
        <begin position="581"/>
        <end position="611"/>
    </location>
</feature>
<feature type="transmembrane region" description="Helical" evidence="1">
    <location>
        <begin position="457"/>
        <end position="478"/>
    </location>
</feature>
<reference evidence="4" key="1">
    <citation type="journal article" date="2015" name="MBio">
        <title>Genome-Resolved Metagenomic Analysis Reveals Roles for Candidate Phyla and Other Microbial Community Members in Biogeochemical Transformations in Oil Reservoirs.</title>
        <authorList>
            <person name="Hu P."/>
            <person name="Tom L."/>
            <person name="Singh A."/>
            <person name="Thomas B.C."/>
            <person name="Baker B.J."/>
            <person name="Piceno Y.M."/>
            <person name="Andersen G.L."/>
            <person name="Banfield J.F."/>
        </authorList>
    </citation>
    <scope>NUCLEOTIDE SEQUENCE [LARGE SCALE GENOMIC DNA]</scope>
</reference>
<gene>
    <name evidence="3" type="ORF">XE03_1730</name>
</gene>
<feature type="transmembrane region" description="Helical" evidence="1">
    <location>
        <begin position="428"/>
        <end position="450"/>
    </location>
</feature>
<dbReference type="PATRIC" id="fig|1635277.3.peg.1468"/>